<keyword evidence="2" id="KW-0378">Hydrolase</keyword>
<reference evidence="8" key="2">
    <citation type="submission" date="2025-08" db="UniProtKB">
        <authorList>
            <consortium name="RefSeq"/>
        </authorList>
    </citation>
    <scope>IDENTIFICATION</scope>
    <source>
        <tissue evidence="8">Young leaves</tissue>
    </source>
</reference>
<proteinExistence type="inferred from homology"/>
<protein>
    <recommendedName>
        <fullName evidence="3">Formin-like protein</fullName>
    </recommendedName>
</protein>
<dbReference type="Gene3D" id="3.90.190.10">
    <property type="entry name" value="Protein tyrosine phosphatase superfamily"/>
    <property type="match status" value="1"/>
</dbReference>
<dbReference type="InterPro" id="IPR035892">
    <property type="entry name" value="C2_domain_sf"/>
</dbReference>
<dbReference type="PANTHER" id="PTHR45733:SF10">
    <property type="entry name" value="FORMIN-LIKE PROTEIN 15A-RELATED"/>
    <property type="match status" value="1"/>
</dbReference>
<organism evidence="7 8">
    <name type="scientific">Phoenix dactylifera</name>
    <name type="common">Date palm</name>
    <dbReference type="NCBI Taxonomy" id="42345"/>
    <lineage>
        <taxon>Eukaryota</taxon>
        <taxon>Viridiplantae</taxon>
        <taxon>Streptophyta</taxon>
        <taxon>Embryophyta</taxon>
        <taxon>Tracheophyta</taxon>
        <taxon>Spermatophyta</taxon>
        <taxon>Magnoliopsida</taxon>
        <taxon>Liliopsida</taxon>
        <taxon>Arecaceae</taxon>
        <taxon>Coryphoideae</taxon>
        <taxon>Phoeniceae</taxon>
        <taxon>Phoenix</taxon>
    </lineage>
</organism>
<dbReference type="OrthoDB" id="1668162at2759"/>
<evidence type="ECO:0000313" key="8">
    <source>
        <dbReference type="RefSeq" id="XP_026660595.2"/>
    </source>
</evidence>
<feature type="region of interest" description="Disordered" evidence="4">
    <location>
        <begin position="792"/>
        <end position="1173"/>
    </location>
</feature>
<sequence length="1627" mass="179785">MALFRRLFYWKPPDRLLEISERVYVFDCCFSTKILEEDKYRGYMGGIVAQLQDYFPEASFMVFNFREGDRRSQVSDILSDYNMTVMDYPQQYEGCPLLPLEMIHHFLRSSESWLSMEGQHNVLLMHCERGGWPVLAFMLAGLLLYRKHYNGEQKTLEMVYKQAPKELLHLLSPLNPQPSHMRYLQYIARRGGGSDWPPRDTPFTLESLILRVIPIFDREGGCRPIVRVYGQNPLTPANRSPKILFATPMTKKYLRHYKQAEGVPIKINCHCRVQGDVVVECIHMDGDLEREDVMFRVMFNTAFVQSNILTLNRDEIDVAWNAKDQFPKGFKAEVLFSDNDAVESDSSTEVIADDEDETEGASTEATEEFFEAEEIFNNADWQDGKRDLDSHMIRIKSSVDDGSHKTDIYYFSDDARSRSEARLETGNTEEDLKTIVTEKLTTMDDKIVNLEAPGMAAPAESRLETGNAKYDEGAATEKSIFLDNMTVVEEKIMLESSSILQDTKGIDFSVGEEENTLKIGNSKQDTEGIITFVRTTLDDSSWKLEAPTVVDEANGRSEKRDTKPCVDDIITRMQPALNDNIPSSGTLSMADEMRHNSETHDCKRDILSDVIQDETKLCHEARLGNRGMAEQTETRLGRSNVSCGDKILSRKSITLDYTIRYEEKNIVEVSNFKHEVKDIVTLAVEEKRPSGSFIFEEDADDIVTKRTTTLDSMSCNSDDSTLADEAKSRVEQSESHYNQENLIVRKKSALTEKNHRLGIPDIEKTKFIETHVCKSDTDKGVTEKSLAAKVLNQTTGNDLQKQSTEKSLPSMSEKSPTRIQPPDLVASRQKIKQQEHLDHMKLTKPKTIPRCISPKDSDATTVHMPSDPSAPGFLAISANLKDNEPPPPPPSPCHSGASAKGPPPTPPPPPPPPCTFSSAFSKSLPPPPSPPMPSRACTRRPPPPPPPLVLPGASTKISPPPPPPLLLGAYTRGLPSPSLPPPPPPPPLFMRSSSCSQPPPPQLQNQGGQFKGPPPPPPIQPSASGFVVPPPPPPPPLKVGASPLPPPPPPLSSSNRTKLAGAAAPAPPPPPPPMHGGPPPPPLGARGTPPPPPPLGGRGAPPTPPSPGGHGAPPPPPPPPPPPRGCGGAPAQPTPLGARTPAPPALPRTPGAPSPPTDAPGSQCSDRGLSSNSLVGARGRGLVRPAGLGFSVLAPRRSSLKPLHWVKVTRAVQGSLWAELQKYSDTPSASEFDVSELESLFSAVVPKSDNSSKSEGRRKSLGSKSDKIHLIELRRANNTEIMLTKVRMPLSDLMSAVLALDDSILDVDQVENLIKFCPTKEEMELLKGYTNDKEKLGKCEQFFLELMKVPRVESKLRVFSFKNQFGSQVSDLRKSLKTVDSACEQMRSSVKLKEIMKKILFLGNTLNQGTARGSAIGFRLDSLLKLIDTRATNNRMTLMHYLCKVLAARSPHLLDFHRDLTSLEAASKIQLKSLAEEMQAIVKGLEKVELELNASENDGPVSEFFRKTLKEFTSVAGAEVRSLTTLYTAVGRNADALVLYFGEDPARCPFEQVISTLTNFVSMFRRAHQENCKQAEVEKKKVQKESEVEKFKASNRMSENQDRANSCSRQQRRRKLQIGEERMLVDL</sequence>
<dbReference type="KEGG" id="pda:103707456"/>
<feature type="compositionally biased region" description="Low complexity" evidence="4">
    <location>
        <begin position="1129"/>
        <end position="1140"/>
    </location>
</feature>
<accession>A0A8B8J4L3</accession>
<keyword evidence="2" id="KW-0904">Protein phosphatase</keyword>
<dbReference type="RefSeq" id="XP_026660595.2">
    <property type="nucleotide sequence ID" value="XM_026804794.2"/>
</dbReference>
<comment type="similarity">
    <text evidence="1">Belongs to the formin-like family. Class-II subfamily.</text>
</comment>
<dbReference type="SMART" id="SM01326">
    <property type="entry name" value="PTEN_C2"/>
    <property type="match status" value="1"/>
</dbReference>
<dbReference type="PROSITE" id="PS51444">
    <property type="entry name" value="FH2"/>
    <property type="match status" value="1"/>
</dbReference>
<feature type="compositionally biased region" description="Pro residues" evidence="4">
    <location>
        <begin position="1141"/>
        <end position="1158"/>
    </location>
</feature>
<feature type="domain" description="FH2" evidence="6">
    <location>
        <begin position="1190"/>
        <end position="1590"/>
    </location>
</feature>
<feature type="compositionally biased region" description="Pro residues" evidence="4">
    <location>
        <begin position="940"/>
        <end position="949"/>
    </location>
</feature>
<evidence type="ECO:0000259" key="6">
    <source>
        <dbReference type="PROSITE" id="PS51444"/>
    </source>
</evidence>
<keyword evidence="7" id="KW-1185">Reference proteome</keyword>
<dbReference type="Gene3D" id="2.60.40.1110">
    <property type="match status" value="1"/>
</dbReference>
<evidence type="ECO:0000259" key="5">
    <source>
        <dbReference type="PROSITE" id="PS51182"/>
    </source>
</evidence>
<name>A0A8B8J4L3_PHODC</name>
<dbReference type="InterPro" id="IPR042201">
    <property type="entry name" value="FH2_Formin_sf"/>
</dbReference>
<feature type="compositionally biased region" description="Pro residues" evidence="4">
    <location>
        <begin position="977"/>
        <end position="988"/>
    </location>
</feature>
<feature type="compositionally biased region" description="Pro residues" evidence="4">
    <location>
        <begin position="901"/>
        <end position="914"/>
    </location>
</feature>
<dbReference type="Pfam" id="PF02181">
    <property type="entry name" value="FH2"/>
    <property type="match status" value="1"/>
</dbReference>
<evidence type="ECO:0000256" key="4">
    <source>
        <dbReference type="SAM" id="MobiDB-lite"/>
    </source>
</evidence>
<feature type="compositionally biased region" description="Pro residues" evidence="4">
    <location>
        <begin position="1065"/>
        <end position="1124"/>
    </location>
</feature>
<feature type="domain" description="C2 tensin-type" evidence="5">
    <location>
        <begin position="200"/>
        <end position="339"/>
    </location>
</feature>
<dbReference type="PANTHER" id="PTHR45733">
    <property type="entry name" value="FORMIN-J"/>
    <property type="match status" value="1"/>
</dbReference>
<gene>
    <name evidence="8" type="primary">LOC103707456</name>
</gene>
<dbReference type="SMART" id="SM00498">
    <property type="entry name" value="FH2"/>
    <property type="match status" value="1"/>
</dbReference>
<feature type="region of interest" description="Disordered" evidence="4">
    <location>
        <begin position="1586"/>
        <end position="1615"/>
    </location>
</feature>
<dbReference type="PROSITE" id="PS51182">
    <property type="entry name" value="C2_TENSIN"/>
    <property type="match status" value="1"/>
</dbReference>
<dbReference type="GO" id="GO:0004721">
    <property type="term" value="F:phosphoprotein phosphatase activity"/>
    <property type="evidence" value="ECO:0007669"/>
    <property type="project" value="UniProtKB-KW"/>
</dbReference>
<dbReference type="InterPro" id="IPR014020">
    <property type="entry name" value="Tensin_C2-dom"/>
</dbReference>
<reference evidence="7" key="1">
    <citation type="journal article" date="2019" name="Nat. Commun.">
        <title>Genome-wide association mapping of date palm fruit traits.</title>
        <authorList>
            <person name="Hazzouri K.M."/>
            <person name="Gros-Balthazard M."/>
            <person name="Flowers J.M."/>
            <person name="Copetti D."/>
            <person name="Lemansour A."/>
            <person name="Lebrun M."/>
            <person name="Masmoudi K."/>
            <person name="Ferrand S."/>
            <person name="Dhar M.I."/>
            <person name="Fresquez Z.A."/>
            <person name="Rosas U."/>
            <person name="Zhang J."/>
            <person name="Talag J."/>
            <person name="Lee S."/>
            <person name="Kudrna D."/>
            <person name="Powell R.F."/>
            <person name="Leitch I.J."/>
            <person name="Krueger R.R."/>
            <person name="Wing R.A."/>
            <person name="Amiri K.M.A."/>
            <person name="Purugganan M.D."/>
        </authorList>
    </citation>
    <scope>NUCLEOTIDE SEQUENCE [LARGE SCALE GENOMIC DNA]</scope>
    <source>
        <strain evidence="7">cv. Khalas</strain>
    </source>
</reference>
<dbReference type="SUPFAM" id="SSF52799">
    <property type="entry name" value="(Phosphotyrosine protein) phosphatases II"/>
    <property type="match status" value="1"/>
</dbReference>
<dbReference type="GeneID" id="103707456"/>
<dbReference type="InterPro" id="IPR015425">
    <property type="entry name" value="FH2_Formin"/>
</dbReference>
<feature type="compositionally biased region" description="Polar residues" evidence="4">
    <location>
        <begin position="1160"/>
        <end position="1173"/>
    </location>
</feature>
<evidence type="ECO:0000313" key="7">
    <source>
        <dbReference type="Proteomes" id="UP000228380"/>
    </source>
</evidence>
<dbReference type="SUPFAM" id="SSF49562">
    <property type="entry name" value="C2 domain (Calcium/lipid-binding domain, CaLB)"/>
    <property type="match status" value="1"/>
</dbReference>
<feature type="compositionally biased region" description="Pro residues" evidence="4">
    <location>
        <begin position="1028"/>
        <end position="1051"/>
    </location>
</feature>
<dbReference type="InterPro" id="IPR051144">
    <property type="entry name" value="Formin_homology_domain"/>
</dbReference>
<dbReference type="Proteomes" id="UP000228380">
    <property type="component" value="Chromosome 15"/>
</dbReference>
<dbReference type="InterPro" id="IPR029021">
    <property type="entry name" value="Prot-tyrosine_phosphatase-like"/>
</dbReference>
<dbReference type="SUPFAM" id="SSF101447">
    <property type="entry name" value="Formin homology 2 domain (FH2 domain)"/>
    <property type="match status" value="1"/>
</dbReference>
<evidence type="ECO:0000256" key="2">
    <source>
        <dbReference type="ARBA" id="ARBA00022912"/>
    </source>
</evidence>
<dbReference type="Pfam" id="PF10409">
    <property type="entry name" value="PTEN_C2"/>
    <property type="match status" value="1"/>
</dbReference>
<feature type="compositionally biased region" description="Polar residues" evidence="4">
    <location>
        <begin position="792"/>
        <end position="818"/>
    </location>
</feature>
<evidence type="ECO:0000256" key="1">
    <source>
        <dbReference type="ARBA" id="ARBA00006468"/>
    </source>
</evidence>
<dbReference type="Gene3D" id="1.20.58.2220">
    <property type="entry name" value="Formin, FH2 domain"/>
    <property type="match status" value="1"/>
</dbReference>
<evidence type="ECO:0000256" key="3">
    <source>
        <dbReference type="RuleBase" id="RU361260"/>
    </source>
</evidence>
<feature type="compositionally biased region" description="Polar residues" evidence="4">
    <location>
        <begin position="1595"/>
        <end position="1609"/>
    </location>
</feature>
<feature type="compositionally biased region" description="Basic and acidic residues" evidence="4">
    <location>
        <begin position="832"/>
        <end position="841"/>
    </location>
</feature>
<feature type="compositionally biased region" description="Pro residues" evidence="4">
    <location>
        <begin position="924"/>
        <end position="933"/>
    </location>
</feature>